<dbReference type="GO" id="GO:0008851">
    <property type="term" value="F:ethanolamine ammonia-lyase activity"/>
    <property type="evidence" value="ECO:0007669"/>
    <property type="project" value="UniProtKB-EC"/>
</dbReference>
<dbReference type="HAMAP" id="MF_00601">
    <property type="entry name" value="EutC"/>
    <property type="match status" value="1"/>
</dbReference>
<dbReference type="Gene3D" id="3.40.50.11240">
    <property type="entry name" value="Ethanolamine ammonia-lyase light chain (EutC)"/>
    <property type="match status" value="1"/>
</dbReference>
<keyword evidence="2 5" id="KW-0456">Lyase</keyword>
<accession>A0ABS0D1W1</accession>
<gene>
    <name evidence="5 6" type="primary">eutC</name>
    <name evidence="6" type="ORF">IU459_31945</name>
</gene>
<dbReference type="EMBL" id="JADLQX010000037">
    <property type="protein sequence ID" value="MBF6302118.1"/>
    <property type="molecule type" value="Genomic_DNA"/>
</dbReference>
<comment type="pathway">
    <text evidence="5">Amine and polyamine degradation; ethanolamine degradation.</text>
</comment>
<dbReference type="Proteomes" id="UP000702209">
    <property type="component" value="Unassembled WGS sequence"/>
</dbReference>
<dbReference type="Gene3D" id="1.10.30.40">
    <property type="entry name" value="Ethanolamine ammonia-lyase light chain (EutC), N-terminal domain"/>
    <property type="match status" value="1"/>
</dbReference>
<evidence type="ECO:0000313" key="6">
    <source>
        <dbReference type="EMBL" id="MBF6302118.1"/>
    </source>
</evidence>
<name>A0ABS0D1W1_9NOCA</name>
<comment type="caution">
    <text evidence="6">The sequence shown here is derived from an EMBL/GenBank/DDBJ whole genome shotgun (WGS) entry which is preliminary data.</text>
</comment>
<protein>
    <recommendedName>
        <fullName evidence="5">Ethanolamine ammonia-lyase small subunit</fullName>
        <shortName evidence="5">EAL small subunit</shortName>
        <ecNumber evidence="5">4.3.1.7</ecNumber>
    </recommendedName>
</protein>
<keyword evidence="4 5" id="KW-1283">Bacterial microcompartment</keyword>
<dbReference type="InterPro" id="IPR009246">
    <property type="entry name" value="EutC"/>
</dbReference>
<organism evidence="6 7">
    <name type="scientific">Nocardia amamiensis</name>
    <dbReference type="NCBI Taxonomy" id="404578"/>
    <lineage>
        <taxon>Bacteria</taxon>
        <taxon>Bacillati</taxon>
        <taxon>Actinomycetota</taxon>
        <taxon>Actinomycetes</taxon>
        <taxon>Mycobacteriales</taxon>
        <taxon>Nocardiaceae</taxon>
        <taxon>Nocardia</taxon>
    </lineage>
</organism>
<reference evidence="6 7" key="1">
    <citation type="submission" date="2020-10" db="EMBL/GenBank/DDBJ databases">
        <title>Identification of Nocardia species via Next-generation sequencing and recognition of intraspecies genetic diversity.</title>
        <authorList>
            <person name="Li P."/>
            <person name="Li P."/>
            <person name="Lu B."/>
        </authorList>
    </citation>
    <scope>NUCLEOTIDE SEQUENCE [LARGE SCALE GENOMIC DNA]</scope>
    <source>
        <strain evidence="6 7">BJ06-0157</strain>
    </source>
</reference>
<evidence type="ECO:0000256" key="1">
    <source>
        <dbReference type="ARBA" id="ARBA00022628"/>
    </source>
</evidence>
<dbReference type="Pfam" id="PF05985">
    <property type="entry name" value="EutC"/>
    <property type="match status" value="1"/>
</dbReference>
<dbReference type="EC" id="4.3.1.7" evidence="5"/>
<dbReference type="NCBIfam" id="NF003971">
    <property type="entry name" value="PRK05465.1"/>
    <property type="match status" value="1"/>
</dbReference>
<dbReference type="PIRSF" id="PIRSF018982">
    <property type="entry name" value="EutC"/>
    <property type="match status" value="1"/>
</dbReference>
<keyword evidence="7" id="KW-1185">Reference proteome</keyword>
<evidence type="ECO:0000256" key="3">
    <source>
        <dbReference type="ARBA" id="ARBA00023285"/>
    </source>
</evidence>
<comment type="subunit">
    <text evidence="5">The basic unit is a heterodimer which dimerizes to form tetramers. The heterotetramers trimerize; 6 large subunits form a core ring with 6 small subunits projecting outwards.</text>
</comment>
<comment type="subcellular location">
    <subcellularLocation>
        <location evidence="5">Bacterial microcompartment</location>
    </subcellularLocation>
</comment>
<proteinExistence type="inferred from homology"/>
<feature type="binding site" evidence="5">
    <location>
        <position position="223"/>
    </location>
    <ligand>
        <name>adenosylcob(III)alamin</name>
        <dbReference type="ChEBI" id="CHEBI:18408"/>
    </ligand>
</feature>
<feature type="binding site" evidence="5">
    <location>
        <position position="173"/>
    </location>
    <ligand>
        <name>adenosylcob(III)alamin</name>
        <dbReference type="ChEBI" id="CHEBI:18408"/>
    </ligand>
</feature>
<dbReference type="PANTHER" id="PTHR39330">
    <property type="entry name" value="ETHANOLAMINE AMMONIA-LYASE LIGHT CHAIN"/>
    <property type="match status" value="1"/>
</dbReference>
<keyword evidence="1 5" id="KW-0846">Cobalamin</keyword>
<evidence type="ECO:0000256" key="5">
    <source>
        <dbReference type="HAMAP-Rule" id="MF_00601"/>
    </source>
</evidence>
<keyword evidence="3 5" id="KW-0170">Cobalt</keyword>
<dbReference type="InterPro" id="IPR042251">
    <property type="entry name" value="EutC_C"/>
</dbReference>
<evidence type="ECO:0000256" key="2">
    <source>
        <dbReference type="ARBA" id="ARBA00023239"/>
    </source>
</evidence>
<evidence type="ECO:0000313" key="7">
    <source>
        <dbReference type="Proteomes" id="UP000702209"/>
    </source>
</evidence>
<comment type="catalytic activity">
    <reaction evidence="5">
        <text>ethanolamine = acetaldehyde + NH4(+)</text>
        <dbReference type="Rhea" id="RHEA:15313"/>
        <dbReference type="ChEBI" id="CHEBI:15343"/>
        <dbReference type="ChEBI" id="CHEBI:28938"/>
        <dbReference type="ChEBI" id="CHEBI:57603"/>
        <dbReference type="EC" id="4.3.1.7"/>
    </reaction>
</comment>
<dbReference type="InterPro" id="IPR042255">
    <property type="entry name" value="EutC_N"/>
</dbReference>
<comment type="similarity">
    <text evidence="5">Belongs to the EutC family.</text>
</comment>
<comment type="function">
    <text evidence="5">Catalyzes the deamination of various vicinal amino-alcohols to oxo compounds. Allows this organism to utilize ethanolamine as the sole source of nitrogen and carbon in the presence of external vitamin B12.</text>
</comment>
<dbReference type="PANTHER" id="PTHR39330:SF1">
    <property type="entry name" value="ETHANOLAMINE AMMONIA-LYASE SMALL SUBUNIT"/>
    <property type="match status" value="1"/>
</dbReference>
<comment type="cofactor">
    <cofactor evidence="5">
        <name>adenosylcob(III)alamin</name>
        <dbReference type="ChEBI" id="CHEBI:18408"/>
    </cofactor>
    <text evidence="5">Binds between the large and small subunits.</text>
</comment>
<evidence type="ECO:0000256" key="4">
    <source>
        <dbReference type="ARBA" id="ARBA00024446"/>
    </source>
</evidence>
<feature type="binding site" evidence="5">
    <location>
        <position position="194"/>
    </location>
    <ligand>
        <name>adenosylcob(III)alamin</name>
        <dbReference type="ChEBI" id="CHEBI:18408"/>
    </ligand>
</feature>
<sequence>MRPSRRYSPSPLADQEVPLEIDKSADSPQDVWAPLRRTTQARIGLGRTGNALPTKRVLEFSAAHAGARDAVHLPFDVASFAERITGLGLGAPAVVRSNASDRGEYLRRPDLGRTPADLSPLSHSGADVGIVMADGLSPRALDEHGQGLLQALTDELRPHYSLAPPVLAVQARVALGDHIGAALGVRTLIMLIGERPGLSVADSLGIYLTHLPQPGRTDADRNCISNIHPPAGLDYRRAAAITAALVAGARRLGRSGVALKDTASDDLAGTEFIELL</sequence>